<sequence length="84" mass="9348">MAQLNTPLSLGQRIEAVRKSKGLTQDELAAFSNCSRRTIIKLEKGGNIATHTLFQALASLGMTMDILEKGTDFRALRELQEQRD</sequence>
<reference evidence="2 3" key="1">
    <citation type="journal article" date="2011" name="PLoS Pathog.">
        <title>Dynamic evolution of pathogenicity revealed by sequencing and comparative genomics of 19 Pseudomonas syringae isolates.</title>
        <authorList>
            <person name="Baltrus D.A."/>
            <person name="Nishimura M.T."/>
            <person name="Romanchuk A."/>
            <person name="Chang J.H."/>
            <person name="Mukhtar M.S."/>
            <person name="Cherkis K."/>
            <person name="Roach J."/>
            <person name="Grant S.R."/>
            <person name="Jones C.D."/>
            <person name="Dangl J.L."/>
        </authorList>
    </citation>
    <scope>NUCLEOTIDE SEQUENCE [LARGE SCALE GENOMIC DNA]</scope>
    <source>
        <strain evidence="2 3">M301315</strain>
    </source>
</reference>
<dbReference type="SMART" id="SM00530">
    <property type="entry name" value="HTH_XRE"/>
    <property type="match status" value="1"/>
</dbReference>
<organism evidence="2 3">
    <name type="scientific">Pseudomonas amygdali pv. lachrymans str. M301315</name>
    <dbReference type="NCBI Taxonomy" id="629260"/>
    <lineage>
        <taxon>Bacteria</taxon>
        <taxon>Pseudomonadati</taxon>
        <taxon>Pseudomonadota</taxon>
        <taxon>Gammaproteobacteria</taxon>
        <taxon>Pseudomonadales</taxon>
        <taxon>Pseudomonadaceae</taxon>
        <taxon>Pseudomonas</taxon>
        <taxon>Pseudomonas amygdali</taxon>
    </lineage>
</organism>
<evidence type="ECO:0000313" key="2">
    <source>
        <dbReference type="EMBL" id="AXH59675.1"/>
    </source>
</evidence>
<dbReference type="RefSeq" id="WP_005742081.1">
    <property type="nucleotide sequence ID" value="NZ_CP031226.1"/>
</dbReference>
<feature type="domain" description="HTH cro/C1-type" evidence="1">
    <location>
        <begin position="14"/>
        <end position="67"/>
    </location>
</feature>
<dbReference type="GeneID" id="39474052"/>
<dbReference type="SUPFAM" id="SSF47413">
    <property type="entry name" value="lambda repressor-like DNA-binding domains"/>
    <property type="match status" value="1"/>
</dbReference>
<dbReference type="PROSITE" id="PS50943">
    <property type="entry name" value="HTH_CROC1"/>
    <property type="match status" value="1"/>
</dbReference>
<dbReference type="InterPro" id="IPR001387">
    <property type="entry name" value="Cro/C1-type_HTH"/>
</dbReference>
<evidence type="ECO:0000313" key="3">
    <source>
        <dbReference type="Proteomes" id="UP000006426"/>
    </source>
</evidence>
<dbReference type="Pfam" id="PF01381">
    <property type="entry name" value="HTH_3"/>
    <property type="match status" value="1"/>
</dbReference>
<accession>A0AAD0V8P7</accession>
<proteinExistence type="predicted"/>
<dbReference type="EMBL" id="CP031226">
    <property type="protein sequence ID" value="AXH59675.1"/>
    <property type="molecule type" value="Genomic_DNA"/>
</dbReference>
<dbReference type="Proteomes" id="UP000006426">
    <property type="component" value="Plasmid pmppla107"/>
</dbReference>
<dbReference type="CDD" id="cd00093">
    <property type="entry name" value="HTH_XRE"/>
    <property type="match status" value="1"/>
</dbReference>
<dbReference type="GO" id="GO:0003677">
    <property type="term" value="F:DNA binding"/>
    <property type="evidence" value="ECO:0007669"/>
    <property type="project" value="InterPro"/>
</dbReference>
<evidence type="ECO:0000259" key="1">
    <source>
        <dbReference type="PROSITE" id="PS50943"/>
    </source>
</evidence>
<dbReference type="Gene3D" id="1.10.260.40">
    <property type="entry name" value="lambda repressor-like DNA-binding domains"/>
    <property type="match status" value="1"/>
</dbReference>
<name>A0AAD0V8P7_PSEAV</name>
<geneLocation type="plasmid" evidence="3">
    <name>pmppla107</name>
</geneLocation>
<gene>
    <name evidence="2" type="ORF">PLA107_031115</name>
</gene>
<keyword evidence="2" id="KW-0614">Plasmid</keyword>
<dbReference type="AlphaFoldDB" id="A0AAD0V8P7"/>
<dbReference type="InterPro" id="IPR010982">
    <property type="entry name" value="Lambda_DNA-bd_dom_sf"/>
</dbReference>
<protein>
    <submittedName>
        <fullName evidence="2">XRE family transcriptional regulator</fullName>
    </submittedName>
</protein>